<evidence type="ECO:0000256" key="1">
    <source>
        <dbReference type="SAM" id="MobiDB-lite"/>
    </source>
</evidence>
<protein>
    <submittedName>
        <fullName evidence="2">Uncharacterized protein</fullName>
    </submittedName>
</protein>
<evidence type="ECO:0000313" key="3">
    <source>
        <dbReference type="Proteomes" id="UP000283509"/>
    </source>
</evidence>
<accession>A0A423U221</accession>
<dbReference type="GO" id="GO:0005615">
    <property type="term" value="C:extracellular space"/>
    <property type="evidence" value="ECO:0007669"/>
    <property type="project" value="TreeGrafter"/>
</dbReference>
<dbReference type="SUPFAM" id="SSF53649">
    <property type="entry name" value="Alkaline phosphatase-like"/>
    <property type="match status" value="1"/>
</dbReference>
<dbReference type="Gene3D" id="3.40.720.10">
    <property type="entry name" value="Alkaline Phosphatase, subunit A"/>
    <property type="match status" value="1"/>
</dbReference>
<dbReference type="OrthoDB" id="6371099at2759"/>
<dbReference type="PANTHER" id="PTHR10974:SF1">
    <property type="entry name" value="FI08016P-RELATED"/>
    <property type="match status" value="1"/>
</dbReference>
<dbReference type="PANTHER" id="PTHR10974">
    <property type="entry name" value="FI08016P-RELATED"/>
    <property type="match status" value="1"/>
</dbReference>
<evidence type="ECO:0000313" key="2">
    <source>
        <dbReference type="EMBL" id="ROT82753.1"/>
    </source>
</evidence>
<gene>
    <name evidence="2" type="ORF">C7M84_024085</name>
</gene>
<dbReference type="Pfam" id="PF02995">
    <property type="entry name" value="DUF229"/>
    <property type="match status" value="1"/>
</dbReference>
<keyword evidence="3" id="KW-1185">Reference proteome</keyword>
<feature type="region of interest" description="Disordered" evidence="1">
    <location>
        <begin position="258"/>
        <end position="298"/>
    </location>
</feature>
<comment type="caution">
    <text evidence="2">The sequence shown here is derived from an EMBL/GenBank/DDBJ whole genome shotgun (WGS) entry which is preliminary data.</text>
</comment>
<reference evidence="2 3" key="2">
    <citation type="submission" date="2019-01" db="EMBL/GenBank/DDBJ databases">
        <title>The decoding of complex shrimp genome reveals the adaptation for benthos swimmer, frequently molting mechanism and breeding impact on genome.</title>
        <authorList>
            <person name="Sun Y."/>
            <person name="Gao Y."/>
            <person name="Yu Y."/>
        </authorList>
    </citation>
    <scope>NUCLEOTIDE SEQUENCE [LARGE SCALE GENOMIC DNA]</scope>
    <source>
        <tissue evidence="2">Muscle</tissue>
    </source>
</reference>
<reference evidence="2 3" key="1">
    <citation type="submission" date="2018-04" db="EMBL/GenBank/DDBJ databases">
        <authorList>
            <person name="Zhang X."/>
            <person name="Yuan J."/>
            <person name="Li F."/>
            <person name="Xiang J."/>
        </authorList>
    </citation>
    <scope>NUCLEOTIDE SEQUENCE [LARGE SCALE GENOMIC DNA]</scope>
    <source>
        <tissue evidence="2">Muscle</tissue>
    </source>
</reference>
<proteinExistence type="predicted"/>
<dbReference type="Proteomes" id="UP000283509">
    <property type="component" value="Unassembled WGS sequence"/>
</dbReference>
<dbReference type="STRING" id="6689.A0A423U221"/>
<dbReference type="AlphaFoldDB" id="A0A423U221"/>
<organism evidence="2 3">
    <name type="scientific">Penaeus vannamei</name>
    <name type="common">Whiteleg shrimp</name>
    <name type="synonym">Litopenaeus vannamei</name>
    <dbReference type="NCBI Taxonomy" id="6689"/>
    <lineage>
        <taxon>Eukaryota</taxon>
        <taxon>Metazoa</taxon>
        <taxon>Ecdysozoa</taxon>
        <taxon>Arthropoda</taxon>
        <taxon>Crustacea</taxon>
        <taxon>Multicrustacea</taxon>
        <taxon>Malacostraca</taxon>
        <taxon>Eumalacostraca</taxon>
        <taxon>Eucarida</taxon>
        <taxon>Decapoda</taxon>
        <taxon>Dendrobranchiata</taxon>
        <taxon>Penaeoidea</taxon>
        <taxon>Penaeidae</taxon>
        <taxon>Penaeus</taxon>
    </lineage>
</organism>
<dbReference type="InterPro" id="IPR017850">
    <property type="entry name" value="Alkaline_phosphatase_core_sf"/>
</dbReference>
<sequence length="312" mass="35832">MADTPSLRYLKEFRDRGFNQNTVLFFISDHGLRWGAFRSTYAGMLEERMPFLFAVFPPWFKEEYPDVWRNMKKNTKRLTSTFDLHATLFDILNRAYANMTRTYSGAHGISLFREVPLNRTCEDASIPEHYCACEHSVDADPRDPKLKEVAEFSVSKLNSGLKKFPQCVQLELDEVISGRTGSARNSTTPKGLKTIISTYMVTFQTKPGGARLEATVREHDGTFELVADVSRTNKYGDQSHCVKDFWVLRMDAPPKRTVQRGRPWLRDGGRTTRQNTGRRGDERNSDVRHREECREGDVHQRGIAWTAVSVEP</sequence>
<feature type="compositionally biased region" description="Basic and acidic residues" evidence="1">
    <location>
        <begin position="278"/>
        <end position="298"/>
    </location>
</feature>
<dbReference type="InterPro" id="IPR004245">
    <property type="entry name" value="DUF229"/>
</dbReference>
<dbReference type="EMBL" id="QCYY01000779">
    <property type="protein sequence ID" value="ROT82753.1"/>
    <property type="molecule type" value="Genomic_DNA"/>
</dbReference>
<name>A0A423U221_PENVA</name>